<dbReference type="AlphaFoldDB" id="A0A1L8RIV3"/>
<evidence type="ECO:0000256" key="2">
    <source>
        <dbReference type="SAM" id="Phobius"/>
    </source>
</evidence>
<comment type="caution">
    <text evidence="3">The sequence shown here is derived from an EMBL/GenBank/DDBJ whole genome shotgun (WGS) entry which is preliminary data.</text>
</comment>
<evidence type="ECO:0000313" key="4">
    <source>
        <dbReference type="Proteomes" id="UP000181884"/>
    </source>
</evidence>
<feature type="compositionally biased region" description="Low complexity" evidence="1">
    <location>
        <begin position="46"/>
        <end position="74"/>
    </location>
</feature>
<keyword evidence="2" id="KW-0812">Transmembrane</keyword>
<keyword evidence="2" id="KW-0472">Membrane</keyword>
<dbReference type="RefSeq" id="WP_067390730.1">
    <property type="nucleotide sequence ID" value="NZ_JXKH01000002.1"/>
</dbReference>
<feature type="region of interest" description="Disordered" evidence="1">
    <location>
        <begin position="46"/>
        <end position="87"/>
    </location>
</feature>
<accession>A0A1L8RIV3</accession>
<reference evidence="3 4" key="1">
    <citation type="submission" date="2014-12" db="EMBL/GenBank/DDBJ databases">
        <title>Draft genome sequences of 29 type strains of Enterococci.</title>
        <authorList>
            <person name="Zhong Z."/>
            <person name="Sun Z."/>
            <person name="Liu W."/>
            <person name="Zhang W."/>
            <person name="Zhang H."/>
        </authorList>
    </citation>
    <scope>NUCLEOTIDE SEQUENCE [LARGE SCALE GENOMIC DNA]</scope>
    <source>
        <strain evidence="3 4">DSM 17029</strain>
    </source>
</reference>
<evidence type="ECO:0000256" key="1">
    <source>
        <dbReference type="SAM" id="MobiDB-lite"/>
    </source>
</evidence>
<evidence type="ECO:0000313" key="3">
    <source>
        <dbReference type="EMBL" id="OJG19686.1"/>
    </source>
</evidence>
<feature type="transmembrane region" description="Helical" evidence="2">
    <location>
        <begin position="12"/>
        <end position="36"/>
    </location>
</feature>
<keyword evidence="2" id="KW-1133">Transmembrane helix</keyword>
<protein>
    <submittedName>
        <fullName evidence="3">Uncharacterized protein</fullName>
    </submittedName>
</protein>
<gene>
    <name evidence="3" type="ORF">RU97_GL001257</name>
</gene>
<name>A0A1L8RIV3_9ENTE</name>
<dbReference type="Proteomes" id="UP000181884">
    <property type="component" value="Unassembled WGS sequence"/>
</dbReference>
<dbReference type="EMBL" id="JXKH01000002">
    <property type="protein sequence ID" value="OJG19686.1"/>
    <property type="molecule type" value="Genomic_DNA"/>
</dbReference>
<keyword evidence="4" id="KW-1185">Reference proteome</keyword>
<proteinExistence type="predicted"/>
<sequence length="233" mass="26295">MRNQNQSLKTNRLLIVILVLVVLILVLLGFIATQFFTSSEEETTQSSQLLSGTTETSASTTSIPETSVSSTTTSCEEAITSETPSPNDFPYAVRLKPNSFYTSSFSTTDAWVSLGNDPRIIDVRYDKYFTPKDQYKEYQVNQSFSLHSKPTKEIRVIVGNGEKTVKVNTMLEIYSHDGRSYDDVTTLFFSLFNATNRRDSYLYTTNQGYVAIAFPVDDPGLYEEFILIPDEKE</sequence>
<organism evidence="3 4">
    <name type="scientific">Enterococcus canis</name>
    <dbReference type="NCBI Taxonomy" id="214095"/>
    <lineage>
        <taxon>Bacteria</taxon>
        <taxon>Bacillati</taxon>
        <taxon>Bacillota</taxon>
        <taxon>Bacilli</taxon>
        <taxon>Lactobacillales</taxon>
        <taxon>Enterococcaceae</taxon>
        <taxon>Enterococcus</taxon>
    </lineage>
</organism>